<sequence>MNSSLQVVRDRRTGAVLFLKKRYPPFKNDPPLEFPVTNCPIEFPKLLSVTDEVAEEKKKKKKNLQPTDNNFLSSEFTDDYYERALLDIKNDYGIKQPAEQILEDENETRNTMNKIDGYDDVDNGHEVDGIKDNIEDGSNNSSKEELCSQRKKILRYKMNKGYSFVAAMLVMVLVCDQLGASEAAACSASQLSPCLAALQSGSAPSQDCCSRLKSQQSCLCGFMKDPSLKQYVNSPNARKVAGQCGVTLPNC</sequence>
<evidence type="ECO:0000256" key="2">
    <source>
        <dbReference type="ARBA" id="ARBA00023121"/>
    </source>
</evidence>
<dbReference type="CDD" id="cd01959">
    <property type="entry name" value="nsLTP2"/>
    <property type="match status" value="1"/>
</dbReference>
<dbReference type="Pfam" id="PF00234">
    <property type="entry name" value="Tryp_alpha_amyl"/>
    <property type="match status" value="1"/>
</dbReference>
<accession>A0ABS8SNY8</accession>
<dbReference type="InterPro" id="IPR036312">
    <property type="entry name" value="Bifun_inhib/LTP/seed_sf"/>
</dbReference>
<evidence type="ECO:0000313" key="5">
    <source>
        <dbReference type="Proteomes" id="UP000823775"/>
    </source>
</evidence>
<dbReference type="Gene3D" id="1.10.110.10">
    <property type="entry name" value="Plant lipid-transfer and hydrophobic proteins"/>
    <property type="match status" value="1"/>
</dbReference>
<dbReference type="InterPro" id="IPR016140">
    <property type="entry name" value="Bifunc_inhib/LTP/seed_store"/>
</dbReference>
<dbReference type="EMBL" id="JACEIK010000659">
    <property type="protein sequence ID" value="MCD7460560.1"/>
    <property type="molecule type" value="Genomic_DNA"/>
</dbReference>
<dbReference type="PANTHER" id="PTHR33214:SF44">
    <property type="entry name" value="NON-SPECIFIC LIPID TRANSFER PROTEIN GPI-ANCHORED 33"/>
    <property type="match status" value="1"/>
</dbReference>
<dbReference type="Proteomes" id="UP000823775">
    <property type="component" value="Unassembled WGS sequence"/>
</dbReference>
<dbReference type="SMART" id="SM00499">
    <property type="entry name" value="AAI"/>
    <property type="match status" value="1"/>
</dbReference>
<keyword evidence="2" id="KW-0446">Lipid-binding</keyword>
<evidence type="ECO:0000256" key="1">
    <source>
        <dbReference type="ARBA" id="ARBA00022448"/>
    </source>
</evidence>
<proteinExistence type="predicted"/>
<dbReference type="InterPro" id="IPR033872">
    <property type="entry name" value="nsLTP2"/>
</dbReference>
<dbReference type="PANTHER" id="PTHR33214">
    <property type="entry name" value="BIFUNCTIONAL INHIBITOR/LIPID-TRANSFER PROTEIN/SEED STORAGE 2S ALBUMIN SUPERFAMILY PROTEIN"/>
    <property type="match status" value="1"/>
</dbReference>
<feature type="domain" description="Bifunctional inhibitor/plant lipid transfer protein/seed storage helical" evidence="3">
    <location>
        <begin position="186"/>
        <end position="251"/>
    </location>
</feature>
<name>A0ABS8SNY8_DATST</name>
<evidence type="ECO:0000259" key="3">
    <source>
        <dbReference type="SMART" id="SM00499"/>
    </source>
</evidence>
<gene>
    <name evidence="4" type="ORF">HAX54_043773</name>
</gene>
<reference evidence="4 5" key="1">
    <citation type="journal article" date="2021" name="BMC Genomics">
        <title>Datura genome reveals duplications of psychoactive alkaloid biosynthetic genes and high mutation rate following tissue culture.</title>
        <authorList>
            <person name="Rajewski A."/>
            <person name="Carter-House D."/>
            <person name="Stajich J."/>
            <person name="Litt A."/>
        </authorList>
    </citation>
    <scope>NUCLEOTIDE SEQUENCE [LARGE SCALE GENOMIC DNA]</scope>
    <source>
        <strain evidence="4">AR-01</strain>
    </source>
</reference>
<keyword evidence="5" id="KW-1185">Reference proteome</keyword>
<organism evidence="4 5">
    <name type="scientific">Datura stramonium</name>
    <name type="common">Jimsonweed</name>
    <name type="synonym">Common thornapple</name>
    <dbReference type="NCBI Taxonomy" id="4076"/>
    <lineage>
        <taxon>Eukaryota</taxon>
        <taxon>Viridiplantae</taxon>
        <taxon>Streptophyta</taxon>
        <taxon>Embryophyta</taxon>
        <taxon>Tracheophyta</taxon>
        <taxon>Spermatophyta</taxon>
        <taxon>Magnoliopsida</taxon>
        <taxon>eudicotyledons</taxon>
        <taxon>Gunneridae</taxon>
        <taxon>Pentapetalae</taxon>
        <taxon>asterids</taxon>
        <taxon>lamiids</taxon>
        <taxon>Solanales</taxon>
        <taxon>Solanaceae</taxon>
        <taxon>Solanoideae</taxon>
        <taxon>Datureae</taxon>
        <taxon>Datura</taxon>
    </lineage>
</organism>
<evidence type="ECO:0000313" key="4">
    <source>
        <dbReference type="EMBL" id="MCD7460560.1"/>
    </source>
</evidence>
<keyword evidence="1" id="KW-0813">Transport</keyword>
<comment type="caution">
    <text evidence="4">The sequence shown here is derived from an EMBL/GenBank/DDBJ whole genome shotgun (WGS) entry which is preliminary data.</text>
</comment>
<protein>
    <recommendedName>
        <fullName evidence="3">Bifunctional inhibitor/plant lipid transfer protein/seed storage helical domain-containing protein</fullName>
    </recommendedName>
</protein>
<dbReference type="SUPFAM" id="SSF47699">
    <property type="entry name" value="Bifunctional inhibitor/lipid-transfer protein/seed storage 2S albumin"/>
    <property type="match status" value="1"/>
</dbReference>